<name>A0A2A2SII4_9SPHN</name>
<evidence type="ECO:0000313" key="3">
    <source>
        <dbReference type="Proteomes" id="UP000218151"/>
    </source>
</evidence>
<dbReference type="RefSeq" id="WP_095997531.1">
    <property type="nucleotide sequence ID" value="NZ_NSLI01000002.1"/>
</dbReference>
<feature type="domain" description="PIN" evidence="1">
    <location>
        <begin position="5"/>
        <end position="123"/>
    </location>
</feature>
<keyword evidence="3" id="KW-1185">Reference proteome</keyword>
<protein>
    <submittedName>
        <fullName evidence="2">VapC toxin family PIN domain ribonuclease</fullName>
    </submittedName>
</protein>
<comment type="caution">
    <text evidence="2">The sequence shown here is derived from an EMBL/GenBank/DDBJ whole genome shotgun (WGS) entry which is preliminary data.</text>
</comment>
<dbReference type="Gene3D" id="3.40.50.1010">
    <property type="entry name" value="5'-nuclease"/>
    <property type="match status" value="1"/>
</dbReference>
<sequence length="152" mass="16160">MSRVALDTNILAYVAGVNRHPDDAAKIDASRTLLKRLRGRASLVVPVQVMGELFVVLTRAGASRGDARATVLRMTEAFGAADSSASALFSALDLVAAHQLQFWDALILNAAAEAGCTLLLSEDMSNGFSWRGVTVLNPLAATTDDRLARLYA</sequence>
<dbReference type="CDD" id="cd18692">
    <property type="entry name" value="PIN_VapC-like"/>
    <property type="match status" value="1"/>
</dbReference>
<dbReference type="SUPFAM" id="SSF88723">
    <property type="entry name" value="PIN domain-like"/>
    <property type="match status" value="1"/>
</dbReference>
<reference evidence="3" key="1">
    <citation type="submission" date="2017-09" db="EMBL/GenBank/DDBJ databases">
        <authorList>
            <person name="Feng G."/>
            <person name="Zhu H."/>
        </authorList>
    </citation>
    <scope>NUCLEOTIDE SEQUENCE [LARGE SCALE GENOMIC DNA]</scope>
    <source>
        <strain evidence="3">1PNM-20</strain>
    </source>
</reference>
<dbReference type="EMBL" id="NSLI01000002">
    <property type="protein sequence ID" value="PAX09033.1"/>
    <property type="molecule type" value="Genomic_DNA"/>
</dbReference>
<dbReference type="OrthoDB" id="163436at2"/>
<dbReference type="Pfam" id="PF01850">
    <property type="entry name" value="PIN"/>
    <property type="match status" value="1"/>
</dbReference>
<dbReference type="Proteomes" id="UP000218151">
    <property type="component" value="Unassembled WGS sequence"/>
</dbReference>
<evidence type="ECO:0000259" key="1">
    <source>
        <dbReference type="Pfam" id="PF01850"/>
    </source>
</evidence>
<dbReference type="InterPro" id="IPR029060">
    <property type="entry name" value="PIN-like_dom_sf"/>
</dbReference>
<proteinExistence type="predicted"/>
<dbReference type="AlphaFoldDB" id="A0A2A2SII4"/>
<gene>
    <name evidence="2" type="ORF">CKY28_06795</name>
</gene>
<accession>A0A2A2SII4</accession>
<dbReference type="InterPro" id="IPR002716">
    <property type="entry name" value="PIN_dom"/>
</dbReference>
<evidence type="ECO:0000313" key="2">
    <source>
        <dbReference type="EMBL" id="PAX09033.1"/>
    </source>
</evidence>
<organism evidence="2 3">
    <name type="scientific">Sphingomonas lenta</name>
    <dbReference type="NCBI Taxonomy" id="1141887"/>
    <lineage>
        <taxon>Bacteria</taxon>
        <taxon>Pseudomonadati</taxon>
        <taxon>Pseudomonadota</taxon>
        <taxon>Alphaproteobacteria</taxon>
        <taxon>Sphingomonadales</taxon>
        <taxon>Sphingomonadaceae</taxon>
        <taxon>Sphingomonas</taxon>
    </lineage>
</organism>